<gene>
    <name evidence="3" type="ORF">E8P82_14110</name>
</gene>
<dbReference type="RefSeq" id="WP_136455693.1">
    <property type="nucleotide sequence ID" value="NZ_SSWH01000018.1"/>
</dbReference>
<dbReference type="Proteomes" id="UP000305233">
    <property type="component" value="Unassembled WGS sequence"/>
</dbReference>
<evidence type="ECO:0000313" key="4">
    <source>
        <dbReference type="Proteomes" id="UP000305233"/>
    </source>
</evidence>
<evidence type="ECO:0000313" key="3">
    <source>
        <dbReference type="EMBL" id="THJ64758.1"/>
    </source>
</evidence>
<evidence type="ECO:0000259" key="2">
    <source>
        <dbReference type="Pfam" id="PF08808"/>
    </source>
</evidence>
<dbReference type="EMBL" id="SSWH01000018">
    <property type="protein sequence ID" value="THJ64758.1"/>
    <property type="molecule type" value="Genomic_DNA"/>
</dbReference>
<sequence>MASIDDFDPYILKQLARHADSSHPYRKQAPNGMPESYSTSAIRAKSALNSQPETNPPADLGPILGKVTWDSEEYLSHLSIDTLRRKIQDFKRISTTLTDRPTIRQALFDILSAPGYASVMIPFAHVEVPAEMPLFRARKVDSLDDLQTTDDIWTAPARYIGAGRVNDIGEPLLYTALDPLTAGLEIRAEAGDLMAMSLFRSSRRILAIDMTTQATIPGLRKSSRRKLQTIMQFMNDLFSQEIPSSASGRYITPDLVAKEFFDPDPTLFSGWWYRSVADPRKIRTSKNLSIRGDVARTLVEYKHTQVVRIGAAGVGGENQAVATLVKDSTSTKLISVPSAEW</sequence>
<feature type="domain" description="RES" evidence="2">
    <location>
        <begin position="149"/>
        <end position="279"/>
    </location>
</feature>
<evidence type="ECO:0000256" key="1">
    <source>
        <dbReference type="SAM" id="MobiDB-lite"/>
    </source>
</evidence>
<proteinExistence type="predicted"/>
<accession>A0A4S5E0C6</accession>
<keyword evidence="4" id="KW-1185">Reference proteome</keyword>
<reference evidence="3 4" key="1">
    <citation type="submission" date="2019-04" db="EMBL/GenBank/DDBJ databases">
        <authorList>
            <person name="Liu Q."/>
            <person name="Xin Y.-H."/>
        </authorList>
    </citation>
    <scope>NUCLEOTIDE SEQUENCE [LARGE SCALE GENOMIC DNA]</scope>
    <source>
        <strain evidence="3 4">AM23</strain>
    </source>
</reference>
<dbReference type="InterPro" id="IPR014914">
    <property type="entry name" value="RES_dom"/>
</dbReference>
<dbReference type="AlphaFoldDB" id="A0A4S5E0C6"/>
<feature type="region of interest" description="Disordered" evidence="1">
    <location>
        <begin position="18"/>
        <end position="41"/>
    </location>
</feature>
<comment type="caution">
    <text evidence="3">The sequence shown here is derived from an EMBL/GenBank/DDBJ whole genome shotgun (WGS) entry which is preliminary data.</text>
</comment>
<dbReference type="OrthoDB" id="4948684at2"/>
<name>A0A4S5E0C6_9MICC</name>
<dbReference type="Pfam" id="PF08808">
    <property type="entry name" value="RES"/>
    <property type="match status" value="1"/>
</dbReference>
<organism evidence="3 4">
    <name type="scientific">Arthrobacter echini</name>
    <dbReference type="NCBI Taxonomy" id="1529066"/>
    <lineage>
        <taxon>Bacteria</taxon>
        <taxon>Bacillati</taxon>
        <taxon>Actinomycetota</taxon>
        <taxon>Actinomycetes</taxon>
        <taxon>Micrococcales</taxon>
        <taxon>Micrococcaceae</taxon>
        <taxon>Arthrobacter</taxon>
    </lineage>
</organism>
<protein>
    <recommendedName>
        <fullName evidence="2">RES domain-containing protein</fullName>
    </recommendedName>
</protein>